<dbReference type="InterPro" id="IPR050907">
    <property type="entry name" value="SRSF"/>
</dbReference>
<dbReference type="AlphaFoldDB" id="A0ABD1IB08"/>
<dbReference type="GO" id="GO:0006397">
    <property type="term" value="P:mRNA processing"/>
    <property type="evidence" value="ECO:0007669"/>
    <property type="project" value="UniProtKB-KW"/>
</dbReference>
<dbReference type="PANTHER" id="PTHR23147">
    <property type="entry name" value="SERINE/ARGININE RICH SPLICING FACTOR"/>
    <property type="match status" value="1"/>
</dbReference>
<comment type="caution">
    <text evidence="6">The sequence shown here is derived from an EMBL/GenBank/DDBJ whole genome shotgun (WGS) entry which is preliminary data.</text>
</comment>
<evidence type="ECO:0000256" key="4">
    <source>
        <dbReference type="PROSITE-ProRule" id="PRU00176"/>
    </source>
</evidence>
<name>A0ABD1IB08_SALDI</name>
<sequence length="188" mass="21679">MRAVYCSKFGYDTRESDLESLFSQYGKVERIEMKTGYAFVYFEDDNDAENAIRGLNGRKRSEPGFHRCKLVVQWATNDRGSHGSSGCYPIRNRTLFVTNFDPVLTQYHDIKSHFEPYGKVLSVRIYWDYAFVHFDTQENATKALECTHLSKLFGIPICVEYATRPDVNEEVGHLCQDRDSDEEVVSSS</sequence>
<dbReference type="EMBL" id="JBEAFC010000002">
    <property type="protein sequence ID" value="KAL1565906.1"/>
    <property type="molecule type" value="Genomic_DNA"/>
</dbReference>
<dbReference type="PROSITE" id="PS50102">
    <property type="entry name" value="RRM"/>
    <property type="match status" value="2"/>
</dbReference>
<dbReference type="GO" id="GO:0008380">
    <property type="term" value="P:RNA splicing"/>
    <property type="evidence" value="ECO:0007669"/>
    <property type="project" value="UniProtKB-KW"/>
</dbReference>
<organism evidence="6 7">
    <name type="scientific">Salvia divinorum</name>
    <name type="common">Maria pastora</name>
    <name type="synonym">Diviner's sage</name>
    <dbReference type="NCBI Taxonomy" id="28513"/>
    <lineage>
        <taxon>Eukaryota</taxon>
        <taxon>Viridiplantae</taxon>
        <taxon>Streptophyta</taxon>
        <taxon>Embryophyta</taxon>
        <taxon>Tracheophyta</taxon>
        <taxon>Spermatophyta</taxon>
        <taxon>Magnoliopsida</taxon>
        <taxon>eudicotyledons</taxon>
        <taxon>Gunneridae</taxon>
        <taxon>Pentapetalae</taxon>
        <taxon>asterids</taxon>
        <taxon>lamiids</taxon>
        <taxon>Lamiales</taxon>
        <taxon>Lamiaceae</taxon>
        <taxon>Nepetoideae</taxon>
        <taxon>Mentheae</taxon>
        <taxon>Salviinae</taxon>
        <taxon>Salvia</taxon>
        <taxon>Salvia subgen. Calosphace</taxon>
    </lineage>
</organism>
<dbReference type="GO" id="GO:0003723">
    <property type="term" value="F:RNA binding"/>
    <property type="evidence" value="ECO:0007669"/>
    <property type="project" value="UniProtKB-UniRule"/>
</dbReference>
<dbReference type="GO" id="GO:0005681">
    <property type="term" value="C:spliceosomal complex"/>
    <property type="evidence" value="ECO:0007669"/>
    <property type="project" value="UniProtKB-KW"/>
</dbReference>
<reference evidence="6 7" key="1">
    <citation type="submission" date="2024-06" db="EMBL/GenBank/DDBJ databases">
        <title>A chromosome level genome sequence of Diviner's sage (Salvia divinorum).</title>
        <authorList>
            <person name="Ford S.A."/>
            <person name="Ro D.-K."/>
            <person name="Ness R.W."/>
            <person name="Phillips M.A."/>
        </authorList>
    </citation>
    <scope>NUCLEOTIDE SEQUENCE [LARGE SCALE GENOMIC DNA]</scope>
    <source>
        <strain evidence="6">SAF-2024a</strain>
        <tissue evidence="6">Leaf</tissue>
    </source>
</reference>
<proteinExistence type="predicted"/>
<accession>A0ABD1IB08</accession>
<feature type="domain" description="RRM" evidence="5">
    <location>
        <begin position="2"/>
        <end position="77"/>
    </location>
</feature>
<dbReference type="Gene3D" id="3.30.70.330">
    <property type="match status" value="2"/>
</dbReference>
<dbReference type="SUPFAM" id="SSF54928">
    <property type="entry name" value="RNA-binding domain, RBD"/>
    <property type="match status" value="1"/>
</dbReference>
<dbReference type="Pfam" id="PF00076">
    <property type="entry name" value="RRM_1"/>
    <property type="match status" value="2"/>
</dbReference>
<keyword evidence="3" id="KW-0508">mRNA splicing</keyword>
<dbReference type="InterPro" id="IPR012677">
    <property type="entry name" value="Nucleotide-bd_a/b_plait_sf"/>
</dbReference>
<dbReference type="InterPro" id="IPR000504">
    <property type="entry name" value="RRM_dom"/>
</dbReference>
<keyword evidence="4" id="KW-0694">RNA-binding</keyword>
<evidence type="ECO:0000256" key="2">
    <source>
        <dbReference type="ARBA" id="ARBA00022728"/>
    </source>
</evidence>
<keyword evidence="1" id="KW-0507">mRNA processing</keyword>
<dbReference type="Proteomes" id="UP001567538">
    <property type="component" value="Unassembled WGS sequence"/>
</dbReference>
<keyword evidence="7" id="KW-1185">Reference proteome</keyword>
<evidence type="ECO:0000256" key="1">
    <source>
        <dbReference type="ARBA" id="ARBA00022664"/>
    </source>
</evidence>
<evidence type="ECO:0000259" key="5">
    <source>
        <dbReference type="PROSITE" id="PS50102"/>
    </source>
</evidence>
<evidence type="ECO:0000313" key="7">
    <source>
        <dbReference type="Proteomes" id="UP001567538"/>
    </source>
</evidence>
<keyword evidence="2" id="KW-0747">Spliceosome</keyword>
<dbReference type="InterPro" id="IPR035979">
    <property type="entry name" value="RBD_domain_sf"/>
</dbReference>
<dbReference type="SMART" id="SM00360">
    <property type="entry name" value="RRM"/>
    <property type="match status" value="2"/>
</dbReference>
<protein>
    <submittedName>
        <fullName evidence="6">Serine/arginine-rich splicing factor RS31-like</fullName>
    </submittedName>
</protein>
<gene>
    <name evidence="6" type="ORF">AAHA92_01580</name>
</gene>
<evidence type="ECO:0000256" key="3">
    <source>
        <dbReference type="ARBA" id="ARBA00023187"/>
    </source>
</evidence>
<feature type="domain" description="RRM" evidence="5">
    <location>
        <begin position="93"/>
        <end position="164"/>
    </location>
</feature>
<evidence type="ECO:0000313" key="6">
    <source>
        <dbReference type="EMBL" id="KAL1565906.1"/>
    </source>
</evidence>